<dbReference type="GO" id="GO:0004673">
    <property type="term" value="F:protein histidine kinase activity"/>
    <property type="evidence" value="ECO:0007669"/>
    <property type="project" value="UniProtKB-EC"/>
</dbReference>
<feature type="domain" description="PAS" evidence="17">
    <location>
        <begin position="67"/>
        <end position="89"/>
    </location>
</feature>
<dbReference type="Proteomes" id="UP000244755">
    <property type="component" value="Chromosome 2"/>
</dbReference>
<evidence type="ECO:0000256" key="13">
    <source>
        <dbReference type="ARBA" id="ARBA00022840"/>
    </source>
</evidence>
<dbReference type="OrthoDB" id="7991996at2"/>
<dbReference type="InterPro" id="IPR001610">
    <property type="entry name" value="PAC"/>
</dbReference>
<comment type="catalytic activity">
    <reaction evidence="1">
        <text>ATP + protein L-histidine = ADP + protein N-phospho-L-histidine.</text>
        <dbReference type="EC" id="2.7.13.3"/>
    </reaction>
</comment>
<evidence type="ECO:0000313" key="19">
    <source>
        <dbReference type="EMBL" id="AWB25756.1"/>
    </source>
</evidence>
<dbReference type="InterPro" id="IPR035965">
    <property type="entry name" value="PAS-like_dom_sf"/>
</dbReference>
<evidence type="ECO:0000256" key="12">
    <source>
        <dbReference type="ARBA" id="ARBA00022777"/>
    </source>
</evidence>
<keyword evidence="8" id="KW-0288">FMN</keyword>
<dbReference type="AlphaFoldDB" id="A0A2R4WW51"/>
<dbReference type="PROSITE" id="PS50112">
    <property type="entry name" value="PAS"/>
    <property type="match status" value="1"/>
</dbReference>
<evidence type="ECO:0000313" key="20">
    <source>
        <dbReference type="Proteomes" id="UP000244755"/>
    </source>
</evidence>
<dbReference type="GO" id="GO:0009881">
    <property type="term" value="F:photoreceptor activity"/>
    <property type="evidence" value="ECO:0007669"/>
    <property type="project" value="UniProtKB-KW"/>
</dbReference>
<keyword evidence="15" id="KW-0843">Virulence</keyword>
<evidence type="ECO:0000256" key="8">
    <source>
        <dbReference type="ARBA" id="ARBA00022643"/>
    </source>
</evidence>
<dbReference type="PANTHER" id="PTHR41523">
    <property type="entry name" value="TWO-COMPONENT SYSTEM SENSOR PROTEIN"/>
    <property type="match status" value="1"/>
</dbReference>
<dbReference type="SMART" id="SM00086">
    <property type="entry name" value="PAC"/>
    <property type="match status" value="1"/>
</dbReference>
<dbReference type="PANTHER" id="PTHR41523:SF8">
    <property type="entry name" value="ETHYLENE RESPONSE SENSOR PROTEIN"/>
    <property type="match status" value="1"/>
</dbReference>
<dbReference type="SUPFAM" id="SSF55785">
    <property type="entry name" value="PYP-like sensor domain (PAS domain)"/>
    <property type="match status" value="1"/>
</dbReference>
<feature type="domain" description="PAC" evidence="18">
    <location>
        <begin position="114"/>
        <end position="168"/>
    </location>
</feature>
<keyword evidence="20" id="KW-1185">Reference proteome</keyword>
<dbReference type="NCBIfam" id="TIGR00229">
    <property type="entry name" value="sensory_box"/>
    <property type="match status" value="1"/>
</dbReference>
<keyword evidence="11" id="KW-0547">Nucleotide-binding</keyword>
<evidence type="ECO:0000256" key="4">
    <source>
        <dbReference type="ARBA" id="ARBA00022543"/>
    </source>
</evidence>
<evidence type="ECO:0000256" key="3">
    <source>
        <dbReference type="ARBA" id="ARBA00021740"/>
    </source>
</evidence>
<evidence type="ECO:0000256" key="1">
    <source>
        <dbReference type="ARBA" id="ARBA00000085"/>
    </source>
</evidence>
<dbReference type="InterPro" id="IPR000700">
    <property type="entry name" value="PAS-assoc_C"/>
</dbReference>
<proteinExistence type="predicted"/>
<keyword evidence="5" id="KW-0597">Phosphoprotein</keyword>
<keyword evidence="16" id="KW-0675">Receptor</keyword>
<evidence type="ECO:0000256" key="11">
    <source>
        <dbReference type="ARBA" id="ARBA00022741"/>
    </source>
</evidence>
<keyword evidence="6" id="KW-0716">Sensory transduction</keyword>
<dbReference type="InterPro" id="IPR000014">
    <property type="entry name" value="PAS"/>
</dbReference>
<dbReference type="EC" id="2.7.13.3" evidence="2"/>
<dbReference type="Gene3D" id="3.30.565.10">
    <property type="entry name" value="Histidine kinase-like ATPase, C-terminal domain"/>
    <property type="match status" value="1"/>
</dbReference>
<keyword evidence="4" id="KW-0600">Photoreceptor protein</keyword>
<evidence type="ECO:0000256" key="7">
    <source>
        <dbReference type="ARBA" id="ARBA00022630"/>
    </source>
</evidence>
<evidence type="ECO:0000259" key="17">
    <source>
        <dbReference type="PROSITE" id="PS50112"/>
    </source>
</evidence>
<evidence type="ECO:0000256" key="15">
    <source>
        <dbReference type="ARBA" id="ARBA00023026"/>
    </source>
</evidence>
<accession>A0A2R4WW51</accession>
<dbReference type="Gene3D" id="3.30.450.20">
    <property type="entry name" value="PAS domain"/>
    <property type="match status" value="1"/>
</dbReference>
<dbReference type="EMBL" id="CP028844">
    <property type="protein sequence ID" value="AWB25756.1"/>
    <property type="molecule type" value="Genomic_DNA"/>
</dbReference>
<keyword evidence="7" id="KW-0285">Flavoprotein</keyword>
<keyword evidence="9" id="KW-0808">Transferase</keyword>
<evidence type="ECO:0000256" key="14">
    <source>
        <dbReference type="ARBA" id="ARBA00022991"/>
    </source>
</evidence>
<keyword evidence="14" id="KW-0157">Chromophore</keyword>
<keyword evidence="10" id="KW-0677">Repeat</keyword>
<keyword evidence="12" id="KW-0418">Kinase</keyword>
<gene>
    <name evidence="19" type="ORF">DA075_33530</name>
</gene>
<evidence type="ECO:0000256" key="2">
    <source>
        <dbReference type="ARBA" id="ARBA00012438"/>
    </source>
</evidence>
<protein>
    <recommendedName>
        <fullName evidence="3">Blue-light-activated histidine kinase</fullName>
        <ecNumber evidence="2">2.7.13.3</ecNumber>
    </recommendedName>
</protein>
<dbReference type="InterPro" id="IPR036890">
    <property type="entry name" value="HATPase_C_sf"/>
</dbReference>
<evidence type="ECO:0000259" key="18">
    <source>
        <dbReference type="PROSITE" id="PS50113"/>
    </source>
</evidence>
<dbReference type="Pfam" id="PF07536">
    <property type="entry name" value="HWE_HK"/>
    <property type="match status" value="1"/>
</dbReference>
<dbReference type="SMART" id="SM00911">
    <property type="entry name" value="HWE_HK"/>
    <property type="match status" value="1"/>
</dbReference>
<sequence>MPSSHAQGITVKPKTSKMTYNDDHIDENAADIDTARQDFSLFKAALDGIGEAVIITGPQLSRPGPVIEYVNPAFCRMTGYSAQEAVGKTPRILQGPLTDRAVLGRLRSDLEMREAFQGTAINYRKDGTTYLLHWHITPMRNRAGELTHWIALQREIKSDAGGDEAFEEGVHRVRQITSQAAACLAGKVRPTDHANHRRNPSEPGTRDLQMQVRDTLATIRSIARRTAETHEAAEDYIMHLDGRISTLARVKSAAVEPGGYRLELGGLVIQELLAFDTPGENRVKIKGPKIYLPPRMAEIIGLGIHELTTNALKFGALSEASGSVTVSWRVESRGTMPRVIITWVESGASKLVGSFTKNGFGMNYLERIMPRDLGAKAKFEFSSRGLIYRLSFPLANKISANN</sequence>
<evidence type="ECO:0000256" key="6">
    <source>
        <dbReference type="ARBA" id="ARBA00022606"/>
    </source>
</evidence>
<keyword evidence="13" id="KW-0067">ATP-binding</keyword>
<evidence type="ECO:0000256" key="10">
    <source>
        <dbReference type="ARBA" id="ARBA00022737"/>
    </source>
</evidence>
<reference evidence="19 20" key="1">
    <citation type="submission" date="2018-04" db="EMBL/GenBank/DDBJ databases">
        <title>Methylobacterium sp. PR1016A genome.</title>
        <authorList>
            <person name="Park W."/>
        </authorList>
    </citation>
    <scope>NUCLEOTIDE SEQUENCE [LARGE SCALE GENOMIC DNA]</scope>
    <source>
        <strain evidence="19 20">PR1016A</strain>
    </source>
</reference>
<evidence type="ECO:0000256" key="9">
    <source>
        <dbReference type="ARBA" id="ARBA00022679"/>
    </source>
</evidence>
<dbReference type="KEGG" id="mee:DA075_33530"/>
<dbReference type="GO" id="GO:0005524">
    <property type="term" value="F:ATP binding"/>
    <property type="evidence" value="ECO:0007669"/>
    <property type="project" value="UniProtKB-KW"/>
</dbReference>
<dbReference type="CDD" id="cd00130">
    <property type="entry name" value="PAS"/>
    <property type="match status" value="1"/>
</dbReference>
<evidence type="ECO:0000256" key="5">
    <source>
        <dbReference type="ARBA" id="ARBA00022553"/>
    </source>
</evidence>
<dbReference type="Pfam" id="PF13426">
    <property type="entry name" value="PAS_9"/>
    <property type="match status" value="1"/>
</dbReference>
<dbReference type="PROSITE" id="PS50113">
    <property type="entry name" value="PAC"/>
    <property type="match status" value="1"/>
</dbReference>
<name>A0A2R4WW51_9HYPH</name>
<organism evidence="19 20">
    <name type="scientific">Methylobacterium currus</name>
    <dbReference type="NCBI Taxonomy" id="2051553"/>
    <lineage>
        <taxon>Bacteria</taxon>
        <taxon>Pseudomonadati</taxon>
        <taxon>Pseudomonadota</taxon>
        <taxon>Alphaproteobacteria</taxon>
        <taxon>Hyphomicrobiales</taxon>
        <taxon>Methylobacteriaceae</taxon>
        <taxon>Methylobacterium</taxon>
    </lineage>
</organism>
<dbReference type="InterPro" id="IPR011102">
    <property type="entry name" value="Sig_transdc_His_kinase_HWE"/>
</dbReference>
<evidence type="ECO:0000256" key="16">
    <source>
        <dbReference type="ARBA" id="ARBA00023170"/>
    </source>
</evidence>